<sequence>MSKPIVAVVGRPNVGKSTFFNYLAGRRISIVEDTPGVTRDRIYTEIEWRNKKFTLIDTGGIEPYSEDIIMQQMKRQAEIAIETADVIIFMVDAKDGMTATDKEVATMLRKSNKPVILTVNKVDKVGDPPPEVYEFYNLAIGDMIVISSVHGLGMGDLLDAVFEHFPEDIDDDEDEDVIKVAVVGKPNAGKSSLINAILGENRVIVSNIPGTTRDAIDTHIEIEGQKYTFIDTAGIRRRSKINENIEKYSAIRSWTAIERADVCLIMIDAVDGVTEQDTKIAGYAHDQGKAAIIVINKWDLVAKETGTLEEYRRKVYESLGFMTYAPVLFISAKTGQRVNKIYELIKYVAEQASFRISTGMLNDLVNEAVAMVQPPSDKGKKLKIYYMTQTGIKPPTFVIFVNETQLFHYSYERYIENQLRKNFGFEGTPIRFIHRQRDKE</sequence>
<dbReference type="EMBL" id="CP061336">
    <property type="protein sequence ID" value="QNU68321.1"/>
    <property type="molecule type" value="Genomic_DNA"/>
</dbReference>
<evidence type="ECO:0000256" key="8">
    <source>
        <dbReference type="ARBA" id="ARBA00053470"/>
    </source>
</evidence>
<dbReference type="Pfam" id="PF14714">
    <property type="entry name" value="KH_dom-like"/>
    <property type="match status" value="1"/>
</dbReference>
<dbReference type="HAMAP" id="MF_00195">
    <property type="entry name" value="GTPase_Der"/>
    <property type="match status" value="1"/>
</dbReference>
<dbReference type="Pfam" id="PF01926">
    <property type="entry name" value="MMR_HSR1"/>
    <property type="match status" value="2"/>
</dbReference>
<dbReference type="InterPro" id="IPR027417">
    <property type="entry name" value="P-loop_NTPase"/>
</dbReference>
<feature type="binding site" evidence="9">
    <location>
        <begin position="184"/>
        <end position="191"/>
    </location>
    <ligand>
        <name>GTP</name>
        <dbReference type="ChEBI" id="CHEBI:37565"/>
        <label>2</label>
    </ligand>
</feature>
<dbReference type="Gene3D" id="3.40.50.300">
    <property type="entry name" value="P-loop containing nucleotide triphosphate hydrolases"/>
    <property type="match status" value="2"/>
</dbReference>
<gene>
    <name evidence="9 12" type="primary">der</name>
    <name evidence="12" type="ORF">EHE19_007915</name>
</gene>
<dbReference type="PROSITE" id="PS51712">
    <property type="entry name" value="G_ENGA"/>
    <property type="match status" value="2"/>
</dbReference>
<dbReference type="InterPro" id="IPR005225">
    <property type="entry name" value="Small_GTP-bd"/>
</dbReference>
<comment type="subunit">
    <text evidence="9">Associates with the 50S ribosomal subunit.</text>
</comment>
<dbReference type="PANTHER" id="PTHR43834">
    <property type="entry name" value="GTPASE DER"/>
    <property type="match status" value="1"/>
</dbReference>
<dbReference type="CDD" id="cd01894">
    <property type="entry name" value="EngA1"/>
    <property type="match status" value="1"/>
</dbReference>
<feature type="binding site" evidence="9">
    <location>
        <begin position="57"/>
        <end position="61"/>
    </location>
    <ligand>
        <name>GTP</name>
        <dbReference type="ChEBI" id="CHEBI:37565"/>
        <label>1</label>
    </ligand>
</feature>
<dbReference type="NCBIfam" id="TIGR03594">
    <property type="entry name" value="GTPase_EngA"/>
    <property type="match status" value="1"/>
</dbReference>
<evidence type="ECO:0000256" key="3">
    <source>
        <dbReference type="ARBA" id="ARBA00022517"/>
    </source>
</evidence>
<evidence type="ECO:0000256" key="5">
    <source>
        <dbReference type="ARBA" id="ARBA00022741"/>
    </source>
</evidence>
<evidence type="ECO:0000313" key="12">
    <source>
        <dbReference type="EMBL" id="QNU68321.1"/>
    </source>
</evidence>
<dbReference type="InterPro" id="IPR032859">
    <property type="entry name" value="KH_dom-like"/>
</dbReference>
<dbReference type="KEGG" id="rher:EHE19_007915"/>
<protein>
    <recommendedName>
        <fullName evidence="2 9">GTPase Der</fullName>
    </recommendedName>
    <alternativeName>
        <fullName evidence="7 9">GTP-binding protein EngA</fullName>
    </alternativeName>
</protein>
<dbReference type="RefSeq" id="WP_137696453.1">
    <property type="nucleotide sequence ID" value="NZ_CP061336.1"/>
</dbReference>
<dbReference type="PRINTS" id="PR00326">
    <property type="entry name" value="GTP1OBG"/>
</dbReference>
<evidence type="ECO:0000256" key="11">
    <source>
        <dbReference type="RuleBase" id="RU004481"/>
    </source>
</evidence>
<accession>A0A4V6EQ37</accession>
<dbReference type="SUPFAM" id="SSF52540">
    <property type="entry name" value="P-loop containing nucleoside triphosphate hydrolases"/>
    <property type="match status" value="2"/>
</dbReference>
<feature type="binding site" evidence="9">
    <location>
        <begin position="231"/>
        <end position="235"/>
    </location>
    <ligand>
        <name>GTP</name>
        <dbReference type="ChEBI" id="CHEBI:37565"/>
        <label>2</label>
    </ligand>
</feature>
<dbReference type="PANTHER" id="PTHR43834:SF6">
    <property type="entry name" value="GTPASE DER"/>
    <property type="match status" value="1"/>
</dbReference>
<dbReference type="GO" id="GO:0005525">
    <property type="term" value="F:GTP binding"/>
    <property type="evidence" value="ECO:0007669"/>
    <property type="project" value="UniProtKB-UniRule"/>
</dbReference>
<evidence type="ECO:0000313" key="13">
    <source>
        <dbReference type="Proteomes" id="UP000306409"/>
    </source>
</evidence>
<dbReference type="GO" id="GO:0043022">
    <property type="term" value="F:ribosome binding"/>
    <property type="evidence" value="ECO:0007669"/>
    <property type="project" value="TreeGrafter"/>
</dbReference>
<evidence type="ECO:0000256" key="7">
    <source>
        <dbReference type="ARBA" id="ARBA00032345"/>
    </source>
</evidence>
<evidence type="ECO:0000256" key="1">
    <source>
        <dbReference type="ARBA" id="ARBA00008279"/>
    </source>
</evidence>
<dbReference type="Gene3D" id="3.30.300.20">
    <property type="match status" value="1"/>
</dbReference>
<comment type="function">
    <text evidence="8 9 11">GTPase that plays an essential role in the late steps of ribosome biogenesis.</text>
</comment>
<feature type="binding site" evidence="9">
    <location>
        <begin position="10"/>
        <end position="17"/>
    </location>
    <ligand>
        <name>GTP</name>
        <dbReference type="ChEBI" id="CHEBI:37565"/>
        <label>1</label>
    </ligand>
</feature>
<evidence type="ECO:0000256" key="6">
    <source>
        <dbReference type="ARBA" id="ARBA00023134"/>
    </source>
</evidence>
<dbReference type="FunFam" id="3.40.50.300:FF:000040">
    <property type="entry name" value="GTPase Der"/>
    <property type="match status" value="1"/>
</dbReference>
<dbReference type="NCBIfam" id="TIGR00231">
    <property type="entry name" value="small_GTP"/>
    <property type="match status" value="2"/>
</dbReference>
<evidence type="ECO:0000256" key="4">
    <source>
        <dbReference type="ARBA" id="ARBA00022737"/>
    </source>
</evidence>
<comment type="similarity">
    <text evidence="1 9 10 11">Belongs to the TRAFAC class TrmE-Era-EngA-EngB-Septin-like GTPase superfamily. EngA (Der) GTPase family.</text>
</comment>
<keyword evidence="6 9" id="KW-0342">GTP-binding</keyword>
<dbReference type="PIRSF" id="PIRSF006485">
    <property type="entry name" value="GTP-binding_EngA"/>
    <property type="match status" value="1"/>
</dbReference>
<dbReference type="FunFam" id="3.30.300.20:FF:000004">
    <property type="entry name" value="GTPase Der"/>
    <property type="match status" value="1"/>
</dbReference>
<dbReference type="GO" id="GO:0042254">
    <property type="term" value="P:ribosome biogenesis"/>
    <property type="evidence" value="ECO:0007669"/>
    <property type="project" value="UniProtKB-KW"/>
</dbReference>
<dbReference type="Proteomes" id="UP000306409">
    <property type="component" value="Chromosome"/>
</dbReference>
<keyword evidence="13" id="KW-1185">Reference proteome</keyword>
<dbReference type="FunFam" id="3.40.50.300:FF:000057">
    <property type="entry name" value="GTPase Der"/>
    <property type="match status" value="1"/>
</dbReference>
<keyword evidence="4 11" id="KW-0677">Repeat</keyword>
<dbReference type="AlphaFoldDB" id="A0A4V6EQ37"/>
<evidence type="ECO:0000256" key="10">
    <source>
        <dbReference type="PROSITE-ProRule" id="PRU01049"/>
    </source>
</evidence>
<evidence type="ECO:0000256" key="9">
    <source>
        <dbReference type="HAMAP-Rule" id="MF_00195"/>
    </source>
</evidence>
<name>A0A4V6EQ37_9FIRM</name>
<feature type="binding site" evidence="9">
    <location>
        <begin position="296"/>
        <end position="299"/>
    </location>
    <ligand>
        <name>GTP</name>
        <dbReference type="ChEBI" id="CHEBI:37565"/>
        <label>2</label>
    </ligand>
</feature>
<evidence type="ECO:0000256" key="2">
    <source>
        <dbReference type="ARBA" id="ARBA00020953"/>
    </source>
</evidence>
<feature type="binding site" evidence="9">
    <location>
        <begin position="120"/>
        <end position="123"/>
    </location>
    <ligand>
        <name>GTP</name>
        <dbReference type="ChEBI" id="CHEBI:37565"/>
        <label>1</label>
    </ligand>
</feature>
<dbReference type="InterPro" id="IPR006073">
    <property type="entry name" value="GTP-bd"/>
</dbReference>
<dbReference type="OrthoDB" id="9805918at2"/>
<reference evidence="12 13" key="1">
    <citation type="submission" date="2020-09" db="EMBL/GenBank/DDBJ databases">
        <title>Characterization and genome sequencing of Ruminiclostridium sp. nov. MA18.</title>
        <authorList>
            <person name="Rettenmaier R."/>
            <person name="Kowollik M.-L."/>
            <person name="Liebl W."/>
            <person name="Zverlov V."/>
        </authorList>
    </citation>
    <scope>NUCLEOTIDE SEQUENCE [LARGE SCALE GENOMIC DNA]</scope>
    <source>
        <strain evidence="12 13">MA18</strain>
    </source>
</reference>
<dbReference type="InterPro" id="IPR015946">
    <property type="entry name" value="KH_dom-like_a/b"/>
</dbReference>
<keyword evidence="3 9" id="KW-0690">Ribosome biogenesis</keyword>
<organism evidence="12 13">
    <name type="scientific">Ruminiclostridium herbifermentans</name>
    <dbReference type="NCBI Taxonomy" id="2488810"/>
    <lineage>
        <taxon>Bacteria</taxon>
        <taxon>Bacillati</taxon>
        <taxon>Bacillota</taxon>
        <taxon>Clostridia</taxon>
        <taxon>Eubacteriales</taxon>
        <taxon>Oscillospiraceae</taxon>
        <taxon>Ruminiclostridium</taxon>
    </lineage>
</organism>
<dbReference type="InterPro" id="IPR016484">
    <property type="entry name" value="GTPase_Der"/>
</dbReference>
<dbReference type="CDD" id="cd01895">
    <property type="entry name" value="EngA2"/>
    <property type="match status" value="1"/>
</dbReference>
<keyword evidence="5 9" id="KW-0547">Nucleotide-binding</keyword>
<dbReference type="InterPro" id="IPR031166">
    <property type="entry name" value="G_ENGA"/>
</dbReference>
<proteinExistence type="inferred from homology"/>